<protein>
    <submittedName>
        <fullName evidence="2">Uncharacterized protein</fullName>
    </submittedName>
</protein>
<feature type="transmembrane region" description="Helical" evidence="1">
    <location>
        <begin position="127"/>
        <end position="145"/>
    </location>
</feature>
<accession>A0A382HC02</accession>
<gene>
    <name evidence="2" type="ORF">METZ01_LOCUS236845</name>
</gene>
<feature type="transmembrane region" description="Helical" evidence="1">
    <location>
        <begin position="92"/>
        <end position="115"/>
    </location>
</feature>
<evidence type="ECO:0000256" key="1">
    <source>
        <dbReference type="SAM" id="Phobius"/>
    </source>
</evidence>
<keyword evidence="1" id="KW-0812">Transmembrane</keyword>
<proteinExistence type="predicted"/>
<name>A0A382HC02_9ZZZZ</name>
<reference evidence="2" key="1">
    <citation type="submission" date="2018-05" db="EMBL/GenBank/DDBJ databases">
        <authorList>
            <person name="Lanie J.A."/>
            <person name="Ng W.-L."/>
            <person name="Kazmierczak K.M."/>
            <person name="Andrzejewski T.M."/>
            <person name="Davidsen T.M."/>
            <person name="Wayne K.J."/>
            <person name="Tettelin H."/>
            <person name="Glass J.I."/>
            <person name="Rusch D."/>
            <person name="Podicherti R."/>
            <person name="Tsui H.-C.T."/>
            <person name="Winkler M.E."/>
        </authorList>
    </citation>
    <scope>NUCLEOTIDE SEQUENCE</scope>
</reference>
<keyword evidence="1" id="KW-1133">Transmembrane helix</keyword>
<dbReference type="EMBL" id="UINC01059980">
    <property type="protein sequence ID" value="SVB83991.1"/>
    <property type="molecule type" value="Genomic_DNA"/>
</dbReference>
<organism evidence="2">
    <name type="scientific">marine metagenome</name>
    <dbReference type="NCBI Taxonomy" id="408172"/>
    <lineage>
        <taxon>unclassified sequences</taxon>
        <taxon>metagenomes</taxon>
        <taxon>ecological metagenomes</taxon>
    </lineage>
</organism>
<keyword evidence="1" id="KW-0472">Membrane</keyword>
<feature type="transmembrane region" description="Helical" evidence="1">
    <location>
        <begin position="7"/>
        <end position="25"/>
    </location>
</feature>
<sequence>MLSKINQAISGITVIIIFWGLFWLLNGMDKFFNGSNEPNLKSYSTKSVLVSPNDRNTIVYELHPTEPIGWFGVNRDSKMIGYFNRLHLNKNIAISSLYFIAIIEILIGIGFLYALVVKQHRNEIVRLTFKISMGIFFGFSIFDILCGDRTELWEHGTFLLLATIHYIYILFAVPGKEFDNLRDKLYSNINP</sequence>
<evidence type="ECO:0000313" key="2">
    <source>
        <dbReference type="EMBL" id="SVB83991.1"/>
    </source>
</evidence>
<dbReference type="AlphaFoldDB" id="A0A382HC02"/>
<feature type="transmembrane region" description="Helical" evidence="1">
    <location>
        <begin position="157"/>
        <end position="175"/>
    </location>
</feature>